<keyword evidence="3" id="KW-1003">Cell membrane</keyword>
<proteinExistence type="inferred from homology"/>
<dbReference type="HOGENOM" id="CLU_035032_2_1_0"/>
<protein>
    <submittedName>
        <fullName evidence="11">Type II secretory pathway, component PulF</fullName>
    </submittedName>
</protein>
<dbReference type="AlphaFoldDB" id="A0A068NQF8"/>
<evidence type="ECO:0000313" key="12">
    <source>
        <dbReference type="Proteomes" id="UP000027982"/>
    </source>
</evidence>
<dbReference type="Proteomes" id="UP000027982">
    <property type="component" value="Chromosome"/>
</dbReference>
<dbReference type="InterPro" id="IPR003004">
    <property type="entry name" value="GspF/PilC"/>
</dbReference>
<evidence type="ECO:0000256" key="5">
    <source>
        <dbReference type="ARBA" id="ARBA00022692"/>
    </source>
</evidence>
<evidence type="ECO:0000259" key="10">
    <source>
        <dbReference type="Pfam" id="PF00482"/>
    </source>
</evidence>
<gene>
    <name evidence="11" type="ORF">OP10G_2214</name>
</gene>
<keyword evidence="7 9" id="KW-0472">Membrane</keyword>
<dbReference type="STRING" id="661478.OP10G_2214"/>
<evidence type="ECO:0000256" key="7">
    <source>
        <dbReference type="ARBA" id="ARBA00023136"/>
    </source>
</evidence>
<evidence type="ECO:0000256" key="2">
    <source>
        <dbReference type="ARBA" id="ARBA00005745"/>
    </source>
</evidence>
<dbReference type="InterPro" id="IPR042094">
    <property type="entry name" value="T2SS_GspF_sf"/>
</dbReference>
<keyword evidence="5 9" id="KW-0812">Transmembrane</keyword>
<comment type="similarity">
    <text evidence="2">Belongs to the GSP F family.</text>
</comment>
<feature type="region of interest" description="Disordered" evidence="8">
    <location>
        <begin position="64"/>
        <end position="83"/>
    </location>
</feature>
<evidence type="ECO:0000256" key="6">
    <source>
        <dbReference type="ARBA" id="ARBA00022989"/>
    </source>
</evidence>
<dbReference type="RefSeq" id="WP_025225854.1">
    <property type="nucleotide sequence ID" value="NZ_CP007139.1"/>
</dbReference>
<dbReference type="OrthoDB" id="9805682at2"/>
<feature type="domain" description="Type II secretion system protein GspF" evidence="10">
    <location>
        <begin position="305"/>
        <end position="420"/>
    </location>
</feature>
<accession>A0A068NQF8</accession>
<evidence type="ECO:0000256" key="9">
    <source>
        <dbReference type="SAM" id="Phobius"/>
    </source>
</evidence>
<name>A0A068NQF8_FIMGI</name>
<dbReference type="PANTHER" id="PTHR30012">
    <property type="entry name" value="GENERAL SECRETION PATHWAY PROTEIN"/>
    <property type="match status" value="1"/>
</dbReference>
<keyword evidence="4" id="KW-0997">Cell inner membrane</keyword>
<keyword evidence="12" id="KW-1185">Reference proteome</keyword>
<evidence type="ECO:0000256" key="1">
    <source>
        <dbReference type="ARBA" id="ARBA00004429"/>
    </source>
</evidence>
<feature type="transmembrane region" description="Helical" evidence="9">
    <location>
        <begin position="402"/>
        <end position="424"/>
    </location>
</feature>
<dbReference type="Gene3D" id="1.20.81.30">
    <property type="entry name" value="Type II secretion system (T2SS), domain F"/>
    <property type="match status" value="2"/>
</dbReference>
<reference evidence="11 12" key="1">
    <citation type="journal article" date="2014" name="PLoS ONE">
        <title>The first complete genome sequence of the class fimbriimonadia in the phylum armatimonadetes.</title>
        <authorList>
            <person name="Hu Z.Y."/>
            <person name="Wang Y.Z."/>
            <person name="Im W.T."/>
            <person name="Wang S.Y."/>
            <person name="Zhao G.P."/>
            <person name="Zheng H.J."/>
            <person name="Quan Z.X."/>
        </authorList>
    </citation>
    <scope>NUCLEOTIDE SEQUENCE [LARGE SCALE GENOMIC DNA]</scope>
    <source>
        <strain evidence="11">Gsoil 348</strain>
    </source>
</reference>
<dbReference type="GO" id="GO:0005886">
    <property type="term" value="C:plasma membrane"/>
    <property type="evidence" value="ECO:0007669"/>
    <property type="project" value="UniProtKB-SubCell"/>
</dbReference>
<dbReference type="FunFam" id="1.20.81.30:FF:000001">
    <property type="entry name" value="Type II secretion system protein F"/>
    <property type="match status" value="1"/>
</dbReference>
<evidence type="ECO:0000256" key="4">
    <source>
        <dbReference type="ARBA" id="ARBA00022519"/>
    </source>
</evidence>
<organism evidence="11 12">
    <name type="scientific">Fimbriimonas ginsengisoli Gsoil 348</name>
    <dbReference type="NCBI Taxonomy" id="661478"/>
    <lineage>
        <taxon>Bacteria</taxon>
        <taxon>Bacillati</taxon>
        <taxon>Armatimonadota</taxon>
        <taxon>Fimbriimonadia</taxon>
        <taxon>Fimbriimonadales</taxon>
        <taxon>Fimbriimonadaceae</taxon>
        <taxon>Fimbriimonas</taxon>
    </lineage>
</organism>
<dbReference type="InterPro" id="IPR018076">
    <property type="entry name" value="T2SS_GspF_dom"/>
</dbReference>
<dbReference type="Pfam" id="PF00482">
    <property type="entry name" value="T2SSF"/>
    <property type="match status" value="2"/>
</dbReference>
<keyword evidence="6 9" id="KW-1133">Transmembrane helix</keyword>
<comment type="subcellular location">
    <subcellularLocation>
        <location evidence="1">Cell inner membrane</location>
        <topology evidence="1">Multi-pass membrane protein</topology>
    </subcellularLocation>
</comment>
<sequence>MPTFEYQAQAADGREVNGRVIGASLDQALQDLVAKGMQITKIGLAGNPNDPLAGMSIASTTVQGATPAESAAEETGREEPVYDYGPPTGERSYAETSIWGPLVGQVPLPALLFFFRQASTMFEAGVPAVQALETLAGQSQSAKLSGIIREIAGHVKAGRPISAGLQRYPEVFSPIVVSLVRSGEQGGFLDNAMGIVAGYLEREIELRNLYKRVTFYPKLQVGLSMIIIIAANLIIDSLGGTEKLHSPLTTATTWIWLGPLIIALFLFFRIGLANPATKYQWDTIVSKTPYIGETMKQLSMAKFGRAFGALYRGGVPMQKALTLAADSCGNEFLRARMYTAYKGLEDGRGITETFRQTQAFSPIVIDMVGTGEHTGNLDLMLAKVAQYYEEEATTRSLKTGQIMGVTLGLLVAIYIGYIIINFWTSHYAGLSTAG</sequence>
<dbReference type="eggNOG" id="COG1459">
    <property type="taxonomic scope" value="Bacteria"/>
</dbReference>
<feature type="transmembrane region" description="Helical" evidence="9">
    <location>
        <begin position="215"/>
        <end position="234"/>
    </location>
</feature>
<dbReference type="PANTHER" id="PTHR30012:SF0">
    <property type="entry name" value="TYPE II SECRETION SYSTEM PROTEIN F-RELATED"/>
    <property type="match status" value="1"/>
</dbReference>
<feature type="domain" description="Type II secretion system protein GspF" evidence="10">
    <location>
        <begin position="114"/>
        <end position="231"/>
    </location>
</feature>
<evidence type="ECO:0000256" key="3">
    <source>
        <dbReference type="ARBA" id="ARBA00022475"/>
    </source>
</evidence>
<dbReference type="KEGG" id="fgi:OP10G_2214"/>
<evidence type="ECO:0000256" key="8">
    <source>
        <dbReference type="SAM" id="MobiDB-lite"/>
    </source>
</evidence>
<evidence type="ECO:0000313" key="11">
    <source>
        <dbReference type="EMBL" id="AIE85582.1"/>
    </source>
</evidence>
<dbReference type="EMBL" id="CP007139">
    <property type="protein sequence ID" value="AIE85582.1"/>
    <property type="molecule type" value="Genomic_DNA"/>
</dbReference>
<feature type="transmembrane region" description="Helical" evidence="9">
    <location>
        <begin position="254"/>
        <end position="272"/>
    </location>
</feature>